<gene>
    <name evidence="2" type="ORF">SPARVUS_LOCUS11580639</name>
</gene>
<evidence type="ECO:0000313" key="3">
    <source>
        <dbReference type="Proteomes" id="UP001162483"/>
    </source>
</evidence>
<evidence type="ECO:0000313" key="2">
    <source>
        <dbReference type="EMBL" id="CAI9593580.1"/>
    </source>
</evidence>
<organism evidence="2 3">
    <name type="scientific">Staurois parvus</name>
    <dbReference type="NCBI Taxonomy" id="386267"/>
    <lineage>
        <taxon>Eukaryota</taxon>
        <taxon>Metazoa</taxon>
        <taxon>Chordata</taxon>
        <taxon>Craniata</taxon>
        <taxon>Vertebrata</taxon>
        <taxon>Euteleostomi</taxon>
        <taxon>Amphibia</taxon>
        <taxon>Batrachia</taxon>
        <taxon>Anura</taxon>
        <taxon>Neobatrachia</taxon>
        <taxon>Ranoidea</taxon>
        <taxon>Ranidae</taxon>
        <taxon>Staurois</taxon>
    </lineage>
</organism>
<comment type="caution">
    <text evidence="2">The sequence shown here is derived from an EMBL/GenBank/DDBJ whole genome shotgun (WGS) entry which is preliminary data.</text>
</comment>
<name>A0ABN9FBV9_9NEOB</name>
<sequence>MPASARRTLPGTLQEGHRGSAGQGKCRRDPRAALQGNPECSSGLPLVLHSGIPPGR</sequence>
<proteinExistence type="predicted"/>
<keyword evidence="3" id="KW-1185">Reference proteome</keyword>
<dbReference type="EMBL" id="CATNWA010016547">
    <property type="protein sequence ID" value="CAI9593580.1"/>
    <property type="molecule type" value="Genomic_DNA"/>
</dbReference>
<evidence type="ECO:0000256" key="1">
    <source>
        <dbReference type="SAM" id="MobiDB-lite"/>
    </source>
</evidence>
<reference evidence="2" key="1">
    <citation type="submission" date="2023-05" db="EMBL/GenBank/DDBJ databases">
        <authorList>
            <person name="Stuckert A."/>
        </authorList>
    </citation>
    <scope>NUCLEOTIDE SEQUENCE</scope>
</reference>
<feature type="region of interest" description="Disordered" evidence="1">
    <location>
        <begin position="1"/>
        <end position="56"/>
    </location>
</feature>
<feature type="non-terminal residue" evidence="2">
    <location>
        <position position="56"/>
    </location>
</feature>
<dbReference type="Proteomes" id="UP001162483">
    <property type="component" value="Unassembled WGS sequence"/>
</dbReference>
<protein>
    <submittedName>
        <fullName evidence="2">Uncharacterized protein</fullName>
    </submittedName>
</protein>
<accession>A0ABN9FBV9</accession>